<dbReference type="OrthoDB" id="9342475at2"/>
<evidence type="ECO:0000313" key="4">
    <source>
        <dbReference type="Proteomes" id="UP000199372"/>
    </source>
</evidence>
<sequence length="444" mass="46642">MIFYYFSTGTDPLDLGASRVVDFTSDTVDLDSLANTTRMASSEVETGLLSGIVDAVAMDDLEDLRTYVSGFTLDGAIFEYDHGLQTLVEGPGGSPEEPTPPEPPALVELEILVTRESGLVDPAGLSAAQVAAVVNDDFFEDAGFRVALRSEELEAHLDRLGIAQEMVETFTQRGTLRNVASRLEDGSLQALLLPADVSEFYEDSFELGGAISIEFLLNGREIRAGGEDVLLRGFILDDTIIGSPGADTIIGEAGDDLIFGWNDRATEADLRDNIYGGDGNDTIEGGRGNDELRGDAGNDSIAGGFGADTVIGGTGDDTLTGSAFGDEIFGGDGFDFINGGFGSDRVNGGAGGDRFFHLGIADHGSDWIQDYSSAEGDVLAYGGMANASQFQLNFATTPTAGADDVQEAFVIFRPTGQILWALVDGAGQDAINLSIGGQVFDLTA</sequence>
<evidence type="ECO:0000256" key="2">
    <source>
        <dbReference type="ARBA" id="ARBA00022525"/>
    </source>
</evidence>
<dbReference type="AlphaFoldDB" id="A0A1H8AJ95"/>
<keyword evidence="2" id="KW-0964">Secreted</keyword>
<dbReference type="InterPro" id="IPR018511">
    <property type="entry name" value="Hemolysin-typ_Ca-bd_CS"/>
</dbReference>
<protein>
    <submittedName>
        <fullName evidence="3">Hemolysin-type calcium-binding repeat-containing protein</fullName>
    </submittedName>
</protein>
<dbReference type="InterPro" id="IPR050557">
    <property type="entry name" value="RTX_toxin/Mannuronan_C5-epim"/>
</dbReference>
<dbReference type="Proteomes" id="UP000199372">
    <property type="component" value="Unassembled WGS sequence"/>
</dbReference>
<gene>
    <name evidence="3" type="ORF">SAMN04488011_101148</name>
</gene>
<dbReference type="Pfam" id="PF00353">
    <property type="entry name" value="HemolysinCabind"/>
    <property type="match status" value="3"/>
</dbReference>
<evidence type="ECO:0000256" key="1">
    <source>
        <dbReference type="ARBA" id="ARBA00004613"/>
    </source>
</evidence>
<dbReference type="PRINTS" id="PR00313">
    <property type="entry name" value="CABNDNGRPT"/>
</dbReference>
<reference evidence="4" key="1">
    <citation type="submission" date="2016-10" db="EMBL/GenBank/DDBJ databases">
        <authorList>
            <person name="Varghese N."/>
            <person name="Submissions S."/>
        </authorList>
    </citation>
    <scope>NUCLEOTIDE SEQUENCE [LARGE SCALE GENOMIC DNA]</scope>
    <source>
        <strain evidence="4">DSM 26893</strain>
    </source>
</reference>
<organism evidence="3 4">
    <name type="scientific">Palleronia pelagia</name>
    <dbReference type="NCBI Taxonomy" id="387096"/>
    <lineage>
        <taxon>Bacteria</taxon>
        <taxon>Pseudomonadati</taxon>
        <taxon>Pseudomonadota</taxon>
        <taxon>Alphaproteobacteria</taxon>
        <taxon>Rhodobacterales</taxon>
        <taxon>Roseobacteraceae</taxon>
        <taxon>Palleronia</taxon>
    </lineage>
</organism>
<name>A0A1H8AJ95_9RHOB</name>
<dbReference type="PANTHER" id="PTHR38340">
    <property type="entry name" value="S-LAYER PROTEIN"/>
    <property type="match status" value="1"/>
</dbReference>
<dbReference type="PANTHER" id="PTHR38340:SF1">
    <property type="entry name" value="S-LAYER PROTEIN"/>
    <property type="match status" value="1"/>
</dbReference>
<keyword evidence="4" id="KW-1185">Reference proteome</keyword>
<accession>A0A1H8AJ95</accession>
<dbReference type="SUPFAM" id="SSF51120">
    <property type="entry name" value="beta-Roll"/>
    <property type="match status" value="1"/>
</dbReference>
<proteinExistence type="predicted"/>
<dbReference type="GO" id="GO:0005576">
    <property type="term" value="C:extracellular region"/>
    <property type="evidence" value="ECO:0007669"/>
    <property type="project" value="UniProtKB-SubCell"/>
</dbReference>
<dbReference type="EMBL" id="FOCM01000001">
    <property type="protein sequence ID" value="SEM69597.1"/>
    <property type="molecule type" value="Genomic_DNA"/>
</dbReference>
<dbReference type="GO" id="GO:0005509">
    <property type="term" value="F:calcium ion binding"/>
    <property type="evidence" value="ECO:0007669"/>
    <property type="project" value="InterPro"/>
</dbReference>
<dbReference type="Gene3D" id="2.150.10.10">
    <property type="entry name" value="Serralysin-like metalloprotease, C-terminal"/>
    <property type="match status" value="2"/>
</dbReference>
<dbReference type="InterPro" id="IPR011049">
    <property type="entry name" value="Serralysin-like_metalloprot_C"/>
</dbReference>
<dbReference type="PROSITE" id="PS00330">
    <property type="entry name" value="HEMOLYSIN_CALCIUM"/>
    <property type="match status" value="1"/>
</dbReference>
<dbReference type="InterPro" id="IPR001343">
    <property type="entry name" value="Hemolysn_Ca-bd"/>
</dbReference>
<evidence type="ECO:0000313" key="3">
    <source>
        <dbReference type="EMBL" id="SEM69597.1"/>
    </source>
</evidence>
<dbReference type="RefSeq" id="WP_091843155.1">
    <property type="nucleotide sequence ID" value="NZ_FOCM01000001.1"/>
</dbReference>
<comment type="subcellular location">
    <subcellularLocation>
        <location evidence="1">Secreted</location>
    </subcellularLocation>
</comment>